<proteinExistence type="predicted"/>
<gene>
    <name evidence="2" type="ORF">GCM10009810_03770</name>
</gene>
<dbReference type="EMBL" id="BAAAPN010000011">
    <property type="protein sequence ID" value="GAA1746497.1"/>
    <property type="molecule type" value="Genomic_DNA"/>
</dbReference>
<sequence>MKLPQVWSRAVPVFDDEHLLWCAGLVPVMALAEQAGLSELVTDRVTLATLTPARVASAGVNPGGKVAAIIAGMAAGADSIDDLQVVRSGGMRRIFGQVYAPATLGQFLREFTHGHASQLASAARAHLLALAGRTDLLPGIEQVAFVDIDSLLRPVYGHAKQGASFGHTKIAGKQVLRRGLSPLAVTSSTETAAPVIAGIRLRAGNAGSGRAAGSMVRDAIRTARAAGATGAILVRGDSAYGTSAVTAACVKEGAHFSVVLAKNAAVCRAIAAIDEDAWIPVHYPGAVTDPDTGALISDAQVAETSFTAFATTDTPVTARLVVRRVRDQAKLDELFPVWRHHPFLTNSDLPLAEADLTHRRHAIIETVFADLIDGPLAHLPSGRFAANHAWAICAAMTHNLLRAAATLADSTLAVARGATLRRRIVNVPARIARPQRRRVLHLPEHWPWATQWLTIWRGVFGHDPPATP</sequence>
<feature type="domain" description="Transposase DDE" evidence="1">
    <location>
        <begin position="71"/>
        <end position="451"/>
    </location>
</feature>
<dbReference type="InterPro" id="IPR047960">
    <property type="entry name" value="Transpos_IS1380"/>
</dbReference>
<dbReference type="NCBIfam" id="NF033539">
    <property type="entry name" value="transpos_IS1380"/>
    <property type="match status" value="1"/>
</dbReference>
<name>A0ABP4W5T4_9MICO</name>
<evidence type="ECO:0000313" key="2">
    <source>
        <dbReference type="EMBL" id="GAA1746497.1"/>
    </source>
</evidence>
<dbReference type="RefSeq" id="WP_344061302.1">
    <property type="nucleotide sequence ID" value="NZ_BAAAPN010000011.1"/>
</dbReference>
<dbReference type="InterPro" id="IPR025668">
    <property type="entry name" value="Tnp_DDE_dom"/>
</dbReference>
<reference evidence="3" key="1">
    <citation type="journal article" date="2019" name="Int. J. Syst. Evol. Microbiol.">
        <title>The Global Catalogue of Microorganisms (GCM) 10K type strain sequencing project: providing services to taxonomists for standard genome sequencing and annotation.</title>
        <authorList>
            <consortium name="The Broad Institute Genomics Platform"/>
            <consortium name="The Broad Institute Genome Sequencing Center for Infectious Disease"/>
            <person name="Wu L."/>
            <person name="Ma J."/>
        </authorList>
    </citation>
    <scope>NUCLEOTIDE SEQUENCE [LARGE SCALE GENOMIC DNA]</scope>
    <source>
        <strain evidence="3">JCM 15591</strain>
    </source>
</reference>
<dbReference type="Proteomes" id="UP001501475">
    <property type="component" value="Unassembled WGS sequence"/>
</dbReference>
<keyword evidence="3" id="KW-1185">Reference proteome</keyword>
<comment type="caution">
    <text evidence="2">The sequence shown here is derived from an EMBL/GenBank/DDBJ whole genome shotgun (WGS) entry which is preliminary data.</text>
</comment>
<protein>
    <submittedName>
        <fullName evidence="2">IS1380-like element ISMsm12 family transposase</fullName>
    </submittedName>
</protein>
<accession>A0ABP4W5T4</accession>
<evidence type="ECO:0000313" key="3">
    <source>
        <dbReference type="Proteomes" id="UP001501475"/>
    </source>
</evidence>
<evidence type="ECO:0000259" key="1">
    <source>
        <dbReference type="Pfam" id="PF13701"/>
    </source>
</evidence>
<organism evidence="2 3">
    <name type="scientific">Nostocoides vanveenii</name>
    <dbReference type="NCBI Taxonomy" id="330835"/>
    <lineage>
        <taxon>Bacteria</taxon>
        <taxon>Bacillati</taxon>
        <taxon>Actinomycetota</taxon>
        <taxon>Actinomycetes</taxon>
        <taxon>Micrococcales</taxon>
        <taxon>Intrasporangiaceae</taxon>
        <taxon>Nostocoides</taxon>
    </lineage>
</organism>
<dbReference type="Pfam" id="PF13701">
    <property type="entry name" value="DDE_Tnp_1_4"/>
    <property type="match status" value="1"/>
</dbReference>